<evidence type="ECO:0000256" key="12">
    <source>
        <dbReference type="SAM" id="MobiDB-lite"/>
    </source>
</evidence>
<reference evidence="14" key="1">
    <citation type="submission" date="2022-11" db="EMBL/GenBank/DDBJ databases">
        <authorList>
            <person name="Petersen C."/>
        </authorList>
    </citation>
    <scope>NUCLEOTIDE SEQUENCE</scope>
    <source>
        <strain evidence="14">IBT 30069</strain>
    </source>
</reference>
<dbReference type="SUPFAM" id="SSF56112">
    <property type="entry name" value="Protein kinase-like (PK-like)"/>
    <property type="match status" value="1"/>
</dbReference>
<gene>
    <name evidence="14" type="ORF">N7456_009011</name>
</gene>
<keyword evidence="14" id="KW-0808">Transferase</keyword>
<comment type="catalytic activity">
    <reaction evidence="11">
        <text>L-seryl-[protein] + ATP = O-phospho-L-seryl-[protein] + ADP + H(+)</text>
        <dbReference type="Rhea" id="RHEA:17989"/>
        <dbReference type="Rhea" id="RHEA-COMP:9863"/>
        <dbReference type="Rhea" id="RHEA-COMP:11604"/>
        <dbReference type="ChEBI" id="CHEBI:15378"/>
        <dbReference type="ChEBI" id="CHEBI:29999"/>
        <dbReference type="ChEBI" id="CHEBI:30616"/>
        <dbReference type="ChEBI" id="CHEBI:83421"/>
        <dbReference type="ChEBI" id="CHEBI:456216"/>
        <dbReference type="EC" id="2.7.11.1"/>
    </reaction>
</comment>
<dbReference type="Gene3D" id="1.10.510.10">
    <property type="entry name" value="Transferase(Phosphotransferase) domain 1"/>
    <property type="match status" value="1"/>
</dbReference>
<dbReference type="InterPro" id="IPR000719">
    <property type="entry name" value="Prot_kinase_dom"/>
</dbReference>
<evidence type="ECO:0000256" key="4">
    <source>
        <dbReference type="ARBA" id="ARBA00012513"/>
    </source>
</evidence>
<dbReference type="GO" id="GO:0005737">
    <property type="term" value="C:cytoplasm"/>
    <property type="evidence" value="ECO:0007669"/>
    <property type="project" value="TreeGrafter"/>
</dbReference>
<comment type="function">
    <text evidence="1">Component of the EKC/KEOPS complex that is required for the formation of a threonylcarbamoyl group on adenosine at position 37 (t(6)A37) in tRNAs that read codons beginning with adenine. The complex is probably involved in the transfer of the threonylcarbamoyl moiety of threonylcarbamoyl-AMP (TC-AMP) to the N6 group of A37. BUD32 has ATPase activity in the context of the EKC/KEOPS complex and likely plays a supporting role to the catalytic subunit KAE1. The EKC/KEOPS complex also promotes both telomere uncapping and telomere elongation. The complex is required for efficient recruitment of transcriptional coactivators.</text>
</comment>
<reference evidence="14" key="2">
    <citation type="journal article" date="2023" name="IMA Fungus">
        <title>Comparative genomic study of the Penicillium genus elucidates a diverse pangenome and 15 lateral gene transfer events.</title>
        <authorList>
            <person name="Petersen C."/>
            <person name="Sorensen T."/>
            <person name="Nielsen M.R."/>
            <person name="Sondergaard T.E."/>
            <person name="Sorensen J.L."/>
            <person name="Fitzpatrick D.A."/>
            <person name="Frisvad J.C."/>
            <person name="Nielsen K.L."/>
        </authorList>
    </citation>
    <scope>NUCLEOTIDE SEQUENCE</scope>
    <source>
        <strain evidence="14">IBT 30069</strain>
    </source>
</reference>
<evidence type="ECO:0000256" key="10">
    <source>
        <dbReference type="ARBA" id="ARBA00047899"/>
    </source>
</evidence>
<proteinExistence type="predicted"/>
<protein>
    <recommendedName>
        <fullName evidence="6">EKC/KEOPS complex subunit BUD32</fullName>
        <ecNumber evidence="4">2.7.11.1</ecNumber>
    </recommendedName>
    <alternativeName>
        <fullName evidence="8 9">Atypical Serine/threonine protein kinase BUD32</fullName>
    </alternativeName>
    <alternativeName>
        <fullName evidence="5">EKC/KEOPS complex subunit bud32</fullName>
    </alternativeName>
</protein>
<dbReference type="GO" id="GO:0004674">
    <property type="term" value="F:protein serine/threonine kinase activity"/>
    <property type="evidence" value="ECO:0007669"/>
    <property type="project" value="UniProtKB-EC"/>
</dbReference>
<dbReference type="InterPro" id="IPR050167">
    <property type="entry name" value="Ser_Thr_protein_kinase"/>
</dbReference>
<dbReference type="Pfam" id="PF00069">
    <property type="entry name" value="Pkinase"/>
    <property type="match status" value="1"/>
</dbReference>
<comment type="subcellular location">
    <subcellularLocation>
        <location evidence="2">Chromosome</location>
        <location evidence="2">Telomere</location>
    </subcellularLocation>
</comment>
<keyword evidence="7" id="KW-0779">Telomere</keyword>
<evidence type="ECO:0000256" key="1">
    <source>
        <dbReference type="ARBA" id="ARBA00003747"/>
    </source>
</evidence>
<dbReference type="PROSITE" id="PS00109">
    <property type="entry name" value="PROTEIN_KINASE_TYR"/>
    <property type="match status" value="1"/>
</dbReference>
<feature type="domain" description="Protein kinase" evidence="13">
    <location>
        <begin position="1"/>
        <end position="317"/>
    </location>
</feature>
<feature type="compositionally biased region" description="Polar residues" evidence="12">
    <location>
        <begin position="1"/>
        <end position="10"/>
    </location>
</feature>
<comment type="caution">
    <text evidence="14">The sequence shown here is derived from an EMBL/GenBank/DDBJ whole genome shotgun (WGS) entry which is preliminary data.</text>
</comment>
<evidence type="ECO:0000313" key="15">
    <source>
        <dbReference type="Proteomes" id="UP001149165"/>
    </source>
</evidence>
<evidence type="ECO:0000256" key="6">
    <source>
        <dbReference type="ARBA" id="ARBA00019973"/>
    </source>
</evidence>
<name>A0A9W9K557_9EURO</name>
<evidence type="ECO:0000256" key="5">
    <source>
        <dbReference type="ARBA" id="ARBA00013948"/>
    </source>
</evidence>
<keyword evidence="7" id="KW-0158">Chromosome</keyword>
<evidence type="ECO:0000256" key="9">
    <source>
        <dbReference type="ARBA" id="ARBA00033194"/>
    </source>
</evidence>
<comment type="subunit">
    <text evidence="3">Component of the EKC/KEOPS complex composed of at least BUD32, CGI121, GON7, KAE1 and PCC1; the whole complex dimerizes.</text>
</comment>
<evidence type="ECO:0000259" key="13">
    <source>
        <dbReference type="PROSITE" id="PS50011"/>
    </source>
</evidence>
<evidence type="ECO:0000256" key="7">
    <source>
        <dbReference type="ARBA" id="ARBA00022895"/>
    </source>
</evidence>
<organism evidence="14 15">
    <name type="scientific">Penicillium angulare</name>
    <dbReference type="NCBI Taxonomy" id="116970"/>
    <lineage>
        <taxon>Eukaryota</taxon>
        <taxon>Fungi</taxon>
        <taxon>Dikarya</taxon>
        <taxon>Ascomycota</taxon>
        <taxon>Pezizomycotina</taxon>
        <taxon>Eurotiomycetes</taxon>
        <taxon>Eurotiomycetidae</taxon>
        <taxon>Eurotiales</taxon>
        <taxon>Aspergillaceae</taxon>
        <taxon>Penicillium</taxon>
    </lineage>
</organism>
<dbReference type="SMART" id="SM00220">
    <property type="entry name" value="S_TKc"/>
    <property type="match status" value="1"/>
</dbReference>
<dbReference type="Proteomes" id="UP001149165">
    <property type="component" value="Unassembled WGS sequence"/>
</dbReference>
<dbReference type="GO" id="GO:0005524">
    <property type="term" value="F:ATP binding"/>
    <property type="evidence" value="ECO:0007669"/>
    <property type="project" value="InterPro"/>
</dbReference>
<comment type="catalytic activity">
    <reaction evidence="10">
        <text>L-threonyl-[protein] + ATP = O-phospho-L-threonyl-[protein] + ADP + H(+)</text>
        <dbReference type="Rhea" id="RHEA:46608"/>
        <dbReference type="Rhea" id="RHEA-COMP:11060"/>
        <dbReference type="Rhea" id="RHEA-COMP:11605"/>
        <dbReference type="ChEBI" id="CHEBI:15378"/>
        <dbReference type="ChEBI" id="CHEBI:30013"/>
        <dbReference type="ChEBI" id="CHEBI:30616"/>
        <dbReference type="ChEBI" id="CHEBI:61977"/>
        <dbReference type="ChEBI" id="CHEBI:456216"/>
        <dbReference type="EC" id="2.7.11.1"/>
    </reaction>
</comment>
<evidence type="ECO:0000256" key="2">
    <source>
        <dbReference type="ARBA" id="ARBA00004574"/>
    </source>
</evidence>
<keyword evidence="15" id="KW-1185">Reference proteome</keyword>
<evidence type="ECO:0000256" key="3">
    <source>
        <dbReference type="ARBA" id="ARBA00011534"/>
    </source>
</evidence>
<dbReference type="PROSITE" id="PS50011">
    <property type="entry name" value="PROTEIN_KINASE_DOM"/>
    <property type="match status" value="1"/>
</dbReference>
<dbReference type="EC" id="2.7.11.1" evidence="4"/>
<sequence length="317" mass="36406">MESTQSTENYSPELPSDKFDPSSVKELQIPGKLVDRGYKPLEYDPGLPIINRSLVRVKPGIVMKFPFHAWWLLNLDEIESEWGKTEVTWAKKKFYREKVVFEERLQPHPRIVEFLGIVDLHHGILLKEVSNGDLQEYVKNHGDQVNMNLRLKWRSQAAEAIEYIHRNSVRHHDLRPHNFLLDAGPNNELDLILCDFGCAALDDEEWPTCGPWTGYFYSHGSPTSEHQDLFGLGSVFYFIMTGNRPYEELVAFDPDGIDGENMVMELIHPKNEWPSLDGIVCSSVMLHCWNRAYADAKSLIVDQDKCFEVFKAQAGGL</sequence>
<dbReference type="InterPro" id="IPR008266">
    <property type="entry name" value="Tyr_kinase_AS"/>
</dbReference>
<evidence type="ECO:0000256" key="8">
    <source>
        <dbReference type="ARBA" id="ARBA00030980"/>
    </source>
</evidence>
<dbReference type="EMBL" id="JAPQKH010000006">
    <property type="protein sequence ID" value="KAJ5093150.1"/>
    <property type="molecule type" value="Genomic_DNA"/>
</dbReference>
<dbReference type="InterPro" id="IPR011009">
    <property type="entry name" value="Kinase-like_dom_sf"/>
</dbReference>
<evidence type="ECO:0000313" key="14">
    <source>
        <dbReference type="EMBL" id="KAJ5093150.1"/>
    </source>
</evidence>
<accession>A0A9W9K557</accession>
<evidence type="ECO:0000256" key="11">
    <source>
        <dbReference type="ARBA" id="ARBA00048679"/>
    </source>
</evidence>
<dbReference type="AlphaFoldDB" id="A0A9W9K557"/>
<dbReference type="GO" id="GO:0007165">
    <property type="term" value="P:signal transduction"/>
    <property type="evidence" value="ECO:0007669"/>
    <property type="project" value="TreeGrafter"/>
</dbReference>
<keyword evidence="14" id="KW-0418">Kinase</keyword>
<dbReference type="OrthoDB" id="1668230at2759"/>
<dbReference type="PANTHER" id="PTHR23257:SF963">
    <property type="entry name" value="AT08303P"/>
    <property type="match status" value="1"/>
</dbReference>
<feature type="region of interest" description="Disordered" evidence="12">
    <location>
        <begin position="1"/>
        <end position="24"/>
    </location>
</feature>
<dbReference type="PANTHER" id="PTHR23257">
    <property type="entry name" value="SERINE-THREONINE PROTEIN KINASE"/>
    <property type="match status" value="1"/>
</dbReference>
<dbReference type="GO" id="GO:0000781">
    <property type="term" value="C:chromosome, telomeric region"/>
    <property type="evidence" value="ECO:0007669"/>
    <property type="project" value="UniProtKB-SubCell"/>
</dbReference>